<dbReference type="EMBL" id="CP031386">
    <property type="protein sequence ID" value="QPG98246.1"/>
    <property type="molecule type" value="Genomic_DNA"/>
</dbReference>
<organism evidence="1 2">
    <name type="scientific">Epichloe festucae (strain Fl1)</name>
    <dbReference type="NCBI Taxonomy" id="877507"/>
    <lineage>
        <taxon>Eukaryota</taxon>
        <taxon>Fungi</taxon>
        <taxon>Dikarya</taxon>
        <taxon>Ascomycota</taxon>
        <taxon>Pezizomycotina</taxon>
        <taxon>Sordariomycetes</taxon>
        <taxon>Hypocreomycetidae</taxon>
        <taxon>Hypocreales</taxon>
        <taxon>Clavicipitaceae</taxon>
        <taxon>Epichloe</taxon>
    </lineage>
</organism>
<keyword evidence="2" id="KW-1185">Reference proteome</keyword>
<dbReference type="AlphaFoldDB" id="A0A7S9KQT6"/>
<evidence type="ECO:0000313" key="1">
    <source>
        <dbReference type="EMBL" id="QPG98246.1"/>
    </source>
</evidence>
<gene>
    <name evidence="1" type="ORF">C2857_007414</name>
</gene>
<protein>
    <submittedName>
        <fullName evidence="1">Uncharacterized protein</fullName>
    </submittedName>
</protein>
<proteinExistence type="predicted"/>
<dbReference type="Proteomes" id="UP000594364">
    <property type="component" value="Chromosome 2"/>
</dbReference>
<sequence length="104" mass="11604">MSRVVGLRRQSTQGEFLDGDELATLIHGLQRLTFANVSPRLQQFLQTDAQDAIALARDRAREALKQVQQTHATVVTLWRVLQATLPDECARLGGGHLVQEEDDL</sequence>
<evidence type="ECO:0000313" key="2">
    <source>
        <dbReference type="Proteomes" id="UP000594364"/>
    </source>
</evidence>
<name>A0A7S9KQT6_EPIFF</name>
<reference evidence="1 2" key="1">
    <citation type="journal article" date="2018" name="PLoS Genet.">
        <title>Repeat elements organise 3D genome structure and mediate transcription in the filamentous fungus Epichloe festucae.</title>
        <authorList>
            <person name="Winter D.J."/>
            <person name="Ganley A.R.D."/>
            <person name="Young C.A."/>
            <person name="Liachko I."/>
            <person name="Schardl C.L."/>
            <person name="Dupont P.Y."/>
            <person name="Berry D."/>
            <person name="Ram A."/>
            <person name="Scott B."/>
            <person name="Cox M.P."/>
        </authorList>
    </citation>
    <scope>NUCLEOTIDE SEQUENCE [LARGE SCALE GENOMIC DNA]</scope>
    <source>
        <strain evidence="1 2">Fl1</strain>
    </source>
</reference>
<accession>A0A7S9KQT6</accession>